<proteinExistence type="predicted"/>
<sequence>KKHARVLTLDFRMGKRGPARTPTKALKLAGSRRADEREEHEPQPPPGAPDMPGGLSDGAVAEWDRMVAVLGDTPGLLTKVDGPALALLCRSLDRVAKLYKWTLRNKSVAQGTTGQPIQHPKVKEYERERDHCAGLLGQFGLTPAARSRVAVAEPKRTTAKGRFFTA</sequence>
<dbReference type="EMBL" id="LAZR01001590">
    <property type="protein sequence ID" value="KKN42296.1"/>
    <property type="molecule type" value="Genomic_DNA"/>
</dbReference>
<name>A0A0F9SZL9_9ZZZZ</name>
<organism evidence="2">
    <name type="scientific">marine sediment metagenome</name>
    <dbReference type="NCBI Taxonomy" id="412755"/>
    <lineage>
        <taxon>unclassified sequences</taxon>
        <taxon>metagenomes</taxon>
        <taxon>ecological metagenomes</taxon>
    </lineage>
</organism>
<evidence type="ECO:0008006" key="3">
    <source>
        <dbReference type="Google" id="ProtNLM"/>
    </source>
</evidence>
<evidence type="ECO:0000313" key="2">
    <source>
        <dbReference type="EMBL" id="KKN42296.1"/>
    </source>
</evidence>
<dbReference type="AlphaFoldDB" id="A0A0F9SZL9"/>
<feature type="non-terminal residue" evidence="2">
    <location>
        <position position="1"/>
    </location>
</feature>
<protein>
    <recommendedName>
        <fullName evidence="3">Phage terminase small subunit P27 family</fullName>
    </recommendedName>
</protein>
<dbReference type="Pfam" id="PF05119">
    <property type="entry name" value="Terminase_4"/>
    <property type="match status" value="1"/>
</dbReference>
<dbReference type="InterPro" id="IPR006448">
    <property type="entry name" value="Phage_term_ssu_P27"/>
</dbReference>
<comment type="caution">
    <text evidence="2">The sequence shown here is derived from an EMBL/GenBank/DDBJ whole genome shotgun (WGS) entry which is preliminary data.</text>
</comment>
<evidence type="ECO:0000256" key="1">
    <source>
        <dbReference type="SAM" id="MobiDB-lite"/>
    </source>
</evidence>
<feature type="compositionally biased region" description="Basic and acidic residues" evidence="1">
    <location>
        <begin position="32"/>
        <end position="42"/>
    </location>
</feature>
<reference evidence="2" key="1">
    <citation type="journal article" date="2015" name="Nature">
        <title>Complex archaea that bridge the gap between prokaryotes and eukaryotes.</title>
        <authorList>
            <person name="Spang A."/>
            <person name="Saw J.H."/>
            <person name="Jorgensen S.L."/>
            <person name="Zaremba-Niedzwiedzka K."/>
            <person name="Martijn J."/>
            <person name="Lind A.E."/>
            <person name="van Eijk R."/>
            <person name="Schleper C."/>
            <person name="Guy L."/>
            <person name="Ettema T.J."/>
        </authorList>
    </citation>
    <scope>NUCLEOTIDE SEQUENCE</scope>
</reference>
<feature type="region of interest" description="Disordered" evidence="1">
    <location>
        <begin position="1"/>
        <end position="57"/>
    </location>
</feature>
<accession>A0A0F9SZL9</accession>
<gene>
    <name evidence="2" type="ORF">LCGC14_0714500</name>
</gene>